<keyword evidence="2" id="KW-1185">Reference proteome</keyword>
<organism evidence="1 2">
    <name type="scientific">Microbacterium pumilum</name>
    <dbReference type="NCBI Taxonomy" id="344165"/>
    <lineage>
        <taxon>Bacteria</taxon>
        <taxon>Bacillati</taxon>
        <taxon>Actinomycetota</taxon>
        <taxon>Actinomycetes</taxon>
        <taxon>Micrococcales</taxon>
        <taxon>Microbacteriaceae</taxon>
        <taxon>Microbacterium</taxon>
    </lineage>
</organism>
<dbReference type="EMBL" id="BAAAOH010000001">
    <property type="protein sequence ID" value="GAA1994504.1"/>
    <property type="molecule type" value="Genomic_DNA"/>
</dbReference>
<name>A0ABP5EC95_9MICO</name>
<evidence type="ECO:0000313" key="2">
    <source>
        <dbReference type="Proteomes" id="UP001500326"/>
    </source>
</evidence>
<reference evidence="2" key="1">
    <citation type="journal article" date="2019" name="Int. J. Syst. Evol. Microbiol.">
        <title>The Global Catalogue of Microorganisms (GCM) 10K type strain sequencing project: providing services to taxonomists for standard genome sequencing and annotation.</title>
        <authorList>
            <consortium name="The Broad Institute Genomics Platform"/>
            <consortium name="The Broad Institute Genome Sequencing Center for Infectious Disease"/>
            <person name="Wu L."/>
            <person name="Ma J."/>
        </authorList>
    </citation>
    <scope>NUCLEOTIDE SEQUENCE [LARGE SCALE GENOMIC DNA]</scope>
    <source>
        <strain evidence="2">JCM 14902</strain>
    </source>
</reference>
<protein>
    <submittedName>
        <fullName evidence="1">Uncharacterized protein</fullName>
    </submittedName>
</protein>
<sequence length="107" mass="11475">MAEPKRYVRLLAPSWFDSEGGGMPDKPAGAIVWLLPTGSTFEIVGPGDSADDVSIELPAPFGEILFWIGNEGDIAEIVNEPGPPVEIEAIDEVTAARLFPHIFGRTV</sequence>
<proteinExistence type="predicted"/>
<evidence type="ECO:0000313" key="1">
    <source>
        <dbReference type="EMBL" id="GAA1994504.1"/>
    </source>
</evidence>
<accession>A0ABP5EC95</accession>
<comment type="caution">
    <text evidence="1">The sequence shown here is derived from an EMBL/GenBank/DDBJ whole genome shotgun (WGS) entry which is preliminary data.</text>
</comment>
<gene>
    <name evidence="1" type="ORF">GCM10009777_32780</name>
</gene>
<dbReference type="Proteomes" id="UP001500326">
    <property type="component" value="Unassembled WGS sequence"/>
</dbReference>
<dbReference type="RefSeq" id="WP_344064710.1">
    <property type="nucleotide sequence ID" value="NZ_BAAAOH010000001.1"/>
</dbReference>